<feature type="transmembrane region" description="Helical" evidence="1">
    <location>
        <begin position="45"/>
        <end position="62"/>
    </location>
</feature>
<reference evidence="3 4" key="1">
    <citation type="journal article" date="2014" name="Int. J. Syst. Evol. Microbiol.">
        <title>Complete genome sequence of Corynebacterium casei LMG S-19264T (=DSM 44701T), isolated from a smear-ripened cheese.</title>
        <authorList>
            <consortium name="US DOE Joint Genome Institute (JGI-PGF)"/>
            <person name="Walter F."/>
            <person name="Albersmeier A."/>
            <person name="Kalinowski J."/>
            <person name="Ruckert C."/>
        </authorList>
    </citation>
    <scope>NUCLEOTIDE SEQUENCE [LARGE SCALE GENOMIC DNA]</scope>
    <source>
        <strain evidence="3 4">CGMCC 1.16330</strain>
    </source>
</reference>
<proteinExistence type="predicted"/>
<sequence length="194" mass="18198">MRARIVAASAATLLLPGVALAHPGAGEAAGLAAGFLHPLGGADHVATMVAVGLWAGLLGGALRLRLPAAFLAGMAAGAVAGGAGIGVPAAEAGILATVILAGGLVAAAVRPPAGPALAIAALFGALHGYAHGAAMAPEWDALGYGVGFLAATALLHGLGLGLVLVAHGRRSGLTLARAAGGAACLFVALGVGLG</sequence>
<dbReference type="InterPro" id="IPR007038">
    <property type="entry name" value="HupE_UreJ"/>
</dbReference>
<protein>
    <recommendedName>
        <fullName evidence="5">Urease accessory protein</fullName>
    </recommendedName>
</protein>
<dbReference type="AlphaFoldDB" id="A0A8J2ZBQ9"/>
<name>A0A8J2ZBQ9_9PROT</name>
<organism evidence="3 4">
    <name type="scientific">Caldovatus sediminis</name>
    <dbReference type="NCBI Taxonomy" id="2041189"/>
    <lineage>
        <taxon>Bacteria</taxon>
        <taxon>Pseudomonadati</taxon>
        <taxon>Pseudomonadota</taxon>
        <taxon>Alphaproteobacteria</taxon>
        <taxon>Acetobacterales</taxon>
        <taxon>Roseomonadaceae</taxon>
        <taxon>Caldovatus</taxon>
    </lineage>
</organism>
<evidence type="ECO:0000256" key="2">
    <source>
        <dbReference type="SAM" id="SignalP"/>
    </source>
</evidence>
<feature type="chain" id="PRO_5035204518" description="Urease accessory protein" evidence="2">
    <location>
        <begin position="22"/>
        <end position="194"/>
    </location>
</feature>
<dbReference type="Proteomes" id="UP000597507">
    <property type="component" value="Unassembled WGS sequence"/>
</dbReference>
<evidence type="ECO:0008006" key="5">
    <source>
        <dbReference type="Google" id="ProtNLM"/>
    </source>
</evidence>
<keyword evidence="4" id="KW-1185">Reference proteome</keyword>
<dbReference type="Pfam" id="PF04955">
    <property type="entry name" value="HupE_UreJ"/>
    <property type="match status" value="1"/>
</dbReference>
<feature type="transmembrane region" description="Helical" evidence="1">
    <location>
        <begin position="116"/>
        <end position="136"/>
    </location>
</feature>
<dbReference type="RefSeq" id="WP_188900955.1">
    <property type="nucleotide sequence ID" value="NZ_BMKS01000007.1"/>
</dbReference>
<keyword evidence="1" id="KW-0812">Transmembrane</keyword>
<feature type="transmembrane region" description="Helical" evidence="1">
    <location>
        <begin position="142"/>
        <end position="166"/>
    </location>
</feature>
<dbReference type="PIRSF" id="PIRSF016919">
    <property type="entry name" value="HupE_UreJ"/>
    <property type="match status" value="1"/>
</dbReference>
<keyword evidence="1" id="KW-0472">Membrane</keyword>
<feature type="transmembrane region" description="Helical" evidence="1">
    <location>
        <begin position="69"/>
        <end position="86"/>
    </location>
</feature>
<keyword evidence="2" id="KW-0732">Signal</keyword>
<accession>A0A8J2ZBQ9</accession>
<feature type="transmembrane region" description="Helical" evidence="1">
    <location>
        <begin position="173"/>
        <end position="193"/>
    </location>
</feature>
<gene>
    <name evidence="3" type="ORF">GCM10010964_26540</name>
</gene>
<evidence type="ECO:0000313" key="4">
    <source>
        <dbReference type="Proteomes" id="UP000597507"/>
    </source>
</evidence>
<feature type="signal peptide" evidence="2">
    <location>
        <begin position="1"/>
        <end position="21"/>
    </location>
</feature>
<evidence type="ECO:0000256" key="1">
    <source>
        <dbReference type="SAM" id="Phobius"/>
    </source>
</evidence>
<feature type="transmembrane region" description="Helical" evidence="1">
    <location>
        <begin position="92"/>
        <end position="109"/>
    </location>
</feature>
<keyword evidence="1" id="KW-1133">Transmembrane helix</keyword>
<comment type="caution">
    <text evidence="3">The sequence shown here is derived from an EMBL/GenBank/DDBJ whole genome shotgun (WGS) entry which is preliminary data.</text>
</comment>
<evidence type="ECO:0000313" key="3">
    <source>
        <dbReference type="EMBL" id="GGG37375.1"/>
    </source>
</evidence>
<dbReference type="EMBL" id="BMKS01000007">
    <property type="protein sequence ID" value="GGG37375.1"/>
    <property type="molecule type" value="Genomic_DNA"/>
</dbReference>